<feature type="domain" description="Sushi" evidence="14">
    <location>
        <begin position="818"/>
        <end position="879"/>
    </location>
</feature>
<dbReference type="InterPro" id="IPR050350">
    <property type="entry name" value="Compl-Cell_Adhes-Reg"/>
</dbReference>
<organism evidence="15 16">
    <name type="scientific">Clupea harengus</name>
    <name type="common">Atlantic herring</name>
    <dbReference type="NCBI Taxonomy" id="7950"/>
    <lineage>
        <taxon>Eukaryota</taxon>
        <taxon>Metazoa</taxon>
        <taxon>Chordata</taxon>
        <taxon>Craniata</taxon>
        <taxon>Vertebrata</taxon>
        <taxon>Euteleostomi</taxon>
        <taxon>Actinopterygii</taxon>
        <taxon>Neopterygii</taxon>
        <taxon>Teleostei</taxon>
        <taxon>Clupei</taxon>
        <taxon>Clupeiformes</taxon>
        <taxon>Clupeoidei</taxon>
        <taxon>Clupeidae</taxon>
        <taxon>Clupea</taxon>
    </lineage>
</organism>
<keyword evidence="15" id="KW-1185">Reference proteome</keyword>
<dbReference type="CDD" id="cd00054">
    <property type="entry name" value="EGF_CA"/>
    <property type="match status" value="1"/>
</dbReference>
<dbReference type="InterPro" id="IPR001304">
    <property type="entry name" value="C-type_lectin-like"/>
</dbReference>
<dbReference type="KEGG" id="char:105907091"/>
<dbReference type="InterPro" id="IPR018378">
    <property type="entry name" value="C-type_lectin_CS"/>
</dbReference>
<evidence type="ECO:0000256" key="1">
    <source>
        <dbReference type="ARBA" id="ARBA00022659"/>
    </source>
</evidence>
<evidence type="ECO:0000256" key="5">
    <source>
        <dbReference type="ARBA" id="ARBA00041401"/>
    </source>
</evidence>
<dbReference type="CDD" id="cd03592">
    <property type="entry name" value="CLECT_selectins_like"/>
    <property type="match status" value="1"/>
</dbReference>
<proteinExistence type="predicted"/>
<feature type="domain" description="Sushi" evidence="14">
    <location>
        <begin position="318"/>
        <end position="379"/>
    </location>
</feature>
<feature type="disulfide bond" evidence="10">
    <location>
        <begin position="600"/>
        <end position="627"/>
    </location>
</feature>
<dbReference type="PROSITE" id="PS00022">
    <property type="entry name" value="EGF_1"/>
    <property type="match status" value="1"/>
</dbReference>
<dbReference type="GeneID" id="105907091"/>
<keyword evidence="11" id="KW-1133">Transmembrane helix</keyword>
<dbReference type="CDD" id="cd00033">
    <property type="entry name" value="CCP"/>
    <property type="match status" value="15"/>
</dbReference>
<feature type="domain" description="Sushi" evidence="14">
    <location>
        <begin position="269"/>
        <end position="317"/>
    </location>
</feature>
<evidence type="ECO:0000256" key="8">
    <source>
        <dbReference type="ARBA" id="ARBA00045695"/>
    </source>
</evidence>
<dbReference type="PANTHER" id="PTHR19325:SF493">
    <property type="entry name" value="E-SELECTIN"/>
    <property type="match status" value="1"/>
</dbReference>
<feature type="domain" description="Sushi" evidence="14">
    <location>
        <begin position="756"/>
        <end position="817"/>
    </location>
</feature>
<reference evidence="16" key="1">
    <citation type="submission" date="2025-08" db="UniProtKB">
        <authorList>
            <consortium name="RefSeq"/>
        </authorList>
    </citation>
    <scope>IDENTIFICATION</scope>
</reference>
<dbReference type="InterPro" id="IPR000436">
    <property type="entry name" value="Sushi_SCR_CCP_dom"/>
</dbReference>
<keyword evidence="2 9" id="KW-1015">Disulfide bond</keyword>
<dbReference type="Pfam" id="PF00084">
    <property type="entry name" value="Sushi"/>
    <property type="match status" value="15"/>
</dbReference>
<evidence type="ECO:0000313" key="16">
    <source>
        <dbReference type="RefSeq" id="XP_042564915.1"/>
    </source>
</evidence>
<dbReference type="PANTHER" id="PTHR19325">
    <property type="entry name" value="COMPLEMENT COMPONENT-RELATED SUSHI DOMAIN-CONTAINING"/>
    <property type="match status" value="1"/>
</dbReference>
<dbReference type="PROSITE" id="PS50041">
    <property type="entry name" value="C_TYPE_LECTIN_2"/>
    <property type="match status" value="1"/>
</dbReference>
<dbReference type="SMART" id="SM00032">
    <property type="entry name" value="CCP"/>
    <property type="match status" value="15"/>
</dbReference>
<evidence type="ECO:0000259" key="14">
    <source>
        <dbReference type="PROSITE" id="PS50923"/>
    </source>
</evidence>
<feature type="disulfide bond" evidence="10">
    <location>
        <begin position="788"/>
        <end position="815"/>
    </location>
</feature>
<dbReference type="PROSITE" id="PS01186">
    <property type="entry name" value="EGF_2"/>
    <property type="match status" value="1"/>
</dbReference>
<protein>
    <recommendedName>
        <fullName evidence="4">E-selectin</fullName>
    </recommendedName>
    <alternativeName>
        <fullName evidence="5">CD62 antigen-like family member E</fullName>
    </alternativeName>
    <alternativeName>
        <fullName evidence="6">Endothelial leukocyte adhesion molecule 1</fullName>
    </alternativeName>
    <alternativeName>
        <fullName evidence="7">Leukocyte-endothelial cell adhesion molecule 2</fullName>
    </alternativeName>
</protein>
<dbReference type="OrthoDB" id="406096at2759"/>
<name>A0A8M1KQL8_CLUHA</name>
<dbReference type="RefSeq" id="XP_042564915.1">
    <property type="nucleotide sequence ID" value="XM_042708981.1"/>
</dbReference>
<feature type="domain" description="Sushi" evidence="14">
    <location>
        <begin position="506"/>
        <end position="567"/>
    </location>
</feature>
<feature type="disulfide bond" evidence="10">
    <location>
        <begin position="197"/>
        <end position="240"/>
    </location>
</feature>
<feature type="disulfide bond" evidence="10">
    <location>
        <begin position="663"/>
        <end position="690"/>
    </location>
</feature>
<gene>
    <name evidence="16" type="primary">LOC105907091</name>
</gene>
<evidence type="ECO:0000259" key="13">
    <source>
        <dbReference type="PROSITE" id="PS50041"/>
    </source>
</evidence>
<feature type="disulfide bond" evidence="10">
    <location>
        <begin position="538"/>
        <end position="565"/>
    </location>
</feature>
<keyword evidence="9" id="KW-0245">EGF-like domain</keyword>
<dbReference type="AlphaFoldDB" id="A0A8M1KQL8"/>
<feature type="disulfide bond" evidence="10">
    <location>
        <begin position="1100"/>
        <end position="1127"/>
    </location>
</feature>
<feature type="disulfide bond" evidence="10">
    <location>
        <begin position="288"/>
        <end position="315"/>
    </location>
</feature>
<feature type="domain" description="Sushi" evidence="14">
    <location>
        <begin position="1005"/>
        <end position="1066"/>
    </location>
</feature>
<dbReference type="Pfam" id="PF00059">
    <property type="entry name" value="Lectin_C"/>
    <property type="match status" value="1"/>
</dbReference>
<evidence type="ECO:0000259" key="12">
    <source>
        <dbReference type="PROSITE" id="PS50026"/>
    </source>
</evidence>
<feature type="disulfide bond" evidence="10">
    <location>
        <begin position="226"/>
        <end position="253"/>
    </location>
</feature>
<comment type="caution">
    <text evidence="9">Lacks conserved residue(s) required for the propagation of feature annotation.</text>
</comment>
<keyword evidence="11" id="KW-0812">Transmembrane</keyword>
<evidence type="ECO:0000256" key="3">
    <source>
        <dbReference type="ARBA" id="ARBA00038738"/>
    </source>
</evidence>
<feature type="disulfide bond" evidence="10">
    <location>
        <begin position="350"/>
        <end position="377"/>
    </location>
</feature>
<dbReference type="InterPro" id="IPR000742">
    <property type="entry name" value="EGF"/>
</dbReference>
<feature type="domain" description="Sushi" evidence="14">
    <location>
        <begin position="631"/>
        <end position="692"/>
    </location>
</feature>
<comment type="function">
    <text evidence="8">Cell-surface glycoprotein having a role in immunoadhesion. Mediates in the adhesion of blood neutrophils in cytokine-activated endothelium through interaction with SELPLG/PSGL1. May have a role in capillary morphogenesis.</text>
</comment>
<feature type="disulfide bond" evidence="10">
    <location>
        <begin position="975"/>
        <end position="1002"/>
    </location>
</feature>
<feature type="domain" description="Sushi" evidence="14">
    <location>
        <begin position="443"/>
        <end position="505"/>
    </location>
</feature>
<accession>A0A8M1KQL8</accession>
<dbReference type="PROSITE" id="PS00615">
    <property type="entry name" value="C_TYPE_LECTIN_1"/>
    <property type="match status" value="1"/>
</dbReference>
<dbReference type="FunFam" id="3.10.100.10:FF:000007">
    <property type="entry name" value="L-selectin"/>
    <property type="match status" value="1"/>
</dbReference>
<evidence type="ECO:0000256" key="6">
    <source>
        <dbReference type="ARBA" id="ARBA00042113"/>
    </source>
</evidence>
<feature type="domain" description="Sushi" evidence="14">
    <location>
        <begin position="943"/>
        <end position="1004"/>
    </location>
</feature>
<dbReference type="PROSITE" id="PS50026">
    <property type="entry name" value="EGF_3"/>
    <property type="match status" value="1"/>
</dbReference>
<evidence type="ECO:0000256" key="2">
    <source>
        <dbReference type="ARBA" id="ARBA00023157"/>
    </source>
</evidence>
<evidence type="ECO:0000256" key="7">
    <source>
        <dbReference type="ARBA" id="ARBA00043124"/>
    </source>
</evidence>
<dbReference type="Proteomes" id="UP000515152">
    <property type="component" value="Chromosome 10"/>
</dbReference>
<feature type="domain" description="C-type lectin" evidence="13">
    <location>
        <begin position="35"/>
        <end position="156"/>
    </location>
</feature>
<keyword evidence="1 10" id="KW-0768">Sushi</keyword>
<feature type="domain" description="Sushi" evidence="14">
    <location>
        <begin position="381"/>
        <end position="442"/>
    </location>
</feature>
<feature type="domain" description="Sushi" evidence="14">
    <location>
        <begin position="568"/>
        <end position="629"/>
    </location>
</feature>
<feature type="domain" description="EGF-like" evidence="12">
    <location>
        <begin position="156"/>
        <end position="192"/>
    </location>
</feature>
<evidence type="ECO:0000313" key="15">
    <source>
        <dbReference type="Proteomes" id="UP000515152"/>
    </source>
</evidence>
<feature type="disulfide bond" evidence="10">
    <location>
        <begin position="913"/>
        <end position="940"/>
    </location>
</feature>
<evidence type="ECO:0000256" key="10">
    <source>
        <dbReference type="PROSITE-ProRule" id="PRU00302"/>
    </source>
</evidence>
<feature type="domain" description="Sushi" evidence="14">
    <location>
        <begin position="195"/>
        <end position="255"/>
    </location>
</feature>
<feature type="disulfide bond" evidence="10">
    <location>
        <begin position="413"/>
        <end position="440"/>
    </location>
</feature>
<feature type="domain" description="Sushi" evidence="14">
    <location>
        <begin position="1067"/>
        <end position="1129"/>
    </location>
</feature>
<feature type="disulfide bond" evidence="10">
    <location>
        <begin position="476"/>
        <end position="503"/>
    </location>
</feature>
<dbReference type="PROSITE" id="PS50923">
    <property type="entry name" value="SUSHI"/>
    <property type="match status" value="15"/>
</dbReference>
<feature type="disulfide bond" evidence="9">
    <location>
        <begin position="182"/>
        <end position="191"/>
    </location>
</feature>
<feature type="disulfide bond" evidence="10">
    <location>
        <begin position="850"/>
        <end position="877"/>
    </location>
</feature>
<evidence type="ECO:0000256" key="4">
    <source>
        <dbReference type="ARBA" id="ARBA00040812"/>
    </source>
</evidence>
<sequence>MCSWILQQHPSLLNVVLGITFIAISHDLVLSRMGVQAWTYNYTTKTPLDWESSRRYCREHFTDMVAIQNKAEITYLNQVLPRNPSYYWIGIRKVKETWTWVGTKKALTPEAENWATGEPNDLGDGQDCVEIYIKREKDTGKWNDENCKKRKGVICYTASCSEGSCSKYGECEETIGAFRCRCEPGFEGARCERAVACGPVHAPDGSMTCRNPFGENRYNSSCQIHCKPGWKPLRAAQTRCLATGQWDQQTPFCQVITCKPLLVPSGVDFTCENPLGDSSCYSTCDFSCKEGHTLRGPPRLTCLPLGVWTGEAPVCEVVHCRPLHFPFNGKLRCQDPLEEFSYNSTCWSECDSGFDVKGNNSTHCSAQGVWSHNLTGCQVAVKCDKLKAPPNGKLQCQDPFEKFSYNSTCLPECDSGFTIKGSTSTRCSLQGKWTKPLPVCQAVECPEVSVAPSGGTVNCSHPIALHSFTSTCEFRCNEGLLLQGAQRIECDHTGQWTHRAPTCKVIQCDQLKAPLHGKLRCQDPLEKFSYSSTCWSECDTGFTLKGSNSTHCSAQGQWSHTLPVCQVVACEQLNAPSQGKLQCQDPLEKFCYNSTCWSECDTGFTLKGSNSTHCSAQGQWSNTLPVCQVAVKCDKLKAPPNGKLQCQDPFEKFSYNSTCWSECDSGFTIKGSTSTRCSLQGQWTKPLPVCQAVECPEVSVAPSGGTVNCSHPIALHSFTSTCEFRCNEGLLLQGAQRIECDHTGQWTHRAPTCKVIQCDQLKAPLHGKLKCQDPLEKFSYSSTCLSECDTGFTLKGSNSTHCSAQGQWSHTLPVCQVVACEQLNAPSHGKLQCQDPLEKFSYSSTCWSECDTGFTLKGSNSTQCSAQGQWSHTLPVCQAVECPEVSDAPSGGTVNCSHPIALHSFTSTCEFRCNEGLLLQGAQRIECDHTGQWTHRAPTCKVIQCDQLKAPLHGKLKCQDPLEKFSYSSTCLSECDTGFTLKGSNSTHCSAQGQWSHTLPVCQVVACEQLNAPSHGKLQCQDPLEKFSYSSTCWSECVSGFILKGSNSTQCSAQGQWSHTLPACQAVECPRVTSPPSGGTVNCSHPIALHRFTSTCEFRCDEGFLLQGARRTKCDHTGQWTPRAPTCTVREMSLGAALLMYTAIGTASAVGLIGLIGVIYLVRRATKKASNSDGDTLWNSGINPVFEE</sequence>
<evidence type="ECO:0000256" key="11">
    <source>
        <dbReference type="SAM" id="Phobius"/>
    </source>
</evidence>
<feature type="disulfide bond" evidence="10">
    <location>
        <begin position="726"/>
        <end position="753"/>
    </location>
</feature>
<dbReference type="FunFam" id="2.10.70.10:FF:000001">
    <property type="entry name" value="Selectin P"/>
    <property type="match status" value="12"/>
</dbReference>
<feature type="domain" description="Sushi" evidence="14">
    <location>
        <begin position="880"/>
        <end position="942"/>
    </location>
</feature>
<feature type="disulfide bond" evidence="10">
    <location>
        <begin position="1037"/>
        <end position="1064"/>
    </location>
</feature>
<dbReference type="SMART" id="SM00034">
    <property type="entry name" value="CLECT"/>
    <property type="match status" value="1"/>
</dbReference>
<feature type="domain" description="Sushi" evidence="14">
    <location>
        <begin position="693"/>
        <end position="755"/>
    </location>
</feature>
<feature type="transmembrane region" description="Helical" evidence="11">
    <location>
        <begin position="1138"/>
        <end position="1162"/>
    </location>
</feature>
<evidence type="ECO:0000256" key="9">
    <source>
        <dbReference type="PROSITE-ProRule" id="PRU00076"/>
    </source>
</evidence>
<dbReference type="InterPro" id="IPR033991">
    <property type="entry name" value="Selectin_CTLD"/>
</dbReference>
<comment type="subunit">
    <text evidence="3">Interacts with SELPLG/PSGL1 and PODXL2 through the sialyl Lewis X epitope. SELPLG sulfation appears not to be required for this interaction.</text>
</comment>
<keyword evidence="11" id="KW-0472">Membrane</keyword>